<accession>X0TYQ8</accession>
<dbReference type="EMBL" id="BARS01014960">
    <property type="protein sequence ID" value="GAF98414.1"/>
    <property type="molecule type" value="Genomic_DNA"/>
</dbReference>
<feature type="non-terminal residue" evidence="1">
    <location>
        <position position="118"/>
    </location>
</feature>
<gene>
    <name evidence="1" type="ORF">S01H1_24837</name>
</gene>
<protein>
    <submittedName>
        <fullName evidence="1">Uncharacterized protein</fullName>
    </submittedName>
</protein>
<comment type="caution">
    <text evidence="1">The sequence shown here is derived from an EMBL/GenBank/DDBJ whole genome shotgun (WGS) entry which is preliminary data.</text>
</comment>
<evidence type="ECO:0000313" key="1">
    <source>
        <dbReference type="EMBL" id="GAF98414.1"/>
    </source>
</evidence>
<sequence length="118" mass="12255">MKASLMNIEAGRSGTANAPLSGTSSTPQAGSLVKIYENSGVNQSSPHAYSEFNGKSYTSVTAYSSSTTQSFGTVCTSTIDQTYYHSGSGAQPTTGDFCYSNSAGTTPLAAGYYHFDTN</sequence>
<organism evidence="1">
    <name type="scientific">marine sediment metagenome</name>
    <dbReference type="NCBI Taxonomy" id="412755"/>
    <lineage>
        <taxon>unclassified sequences</taxon>
        <taxon>metagenomes</taxon>
        <taxon>ecological metagenomes</taxon>
    </lineage>
</organism>
<proteinExistence type="predicted"/>
<dbReference type="AlphaFoldDB" id="X0TYQ8"/>
<reference evidence="1" key="1">
    <citation type="journal article" date="2014" name="Front. Microbiol.">
        <title>High frequency of phylogenetically diverse reductive dehalogenase-homologous genes in deep subseafloor sedimentary metagenomes.</title>
        <authorList>
            <person name="Kawai M."/>
            <person name="Futagami T."/>
            <person name="Toyoda A."/>
            <person name="Takaki Y."/>
            <person name="Nishi S."/>
            <person name="Hori S."/>
            <person name="Arai W."/>
            <person name="Tsubouchi T."/>
            <person name="Morono Y."/>
            <person name="Uchiyama I."/>
            <person name="Ito T."/>
            <person name="Fujiyama A."/>
            <person name="Inagaki F."/>
            <person name="Takami H."/>
        </authorList>
    </citation>
    <scope>NUCLEOTIDE SEQUENCE</scope>
    <source>
        <strain evidence="1">Expedition CK06-06</strain>
    </source>
</reference>
<name>X0TYQ8_9ZZZZ</name>